<dbReference type="InterPro" id="IPR036628">
    <property type="entry name" value="Clp_N_dom_sf"/>
</dbReference>
<dbReference type="GO" id="GO:0005737">
    <property type="term" value="C:cytoplasm"/>
    <property type="evidence" value="ECO:0007669"/>
    <property type="project" value="TreeGrafter"/>
</dbReference>
<feature type="domain" description="AAA+ ATPase" evidence="6">
    <location>
        <begin position="719"/>
        <end position="863"/>
    </location>
</feature>
<dbReference type="GO" id="GO:0005524">
    <property type="term" value="F:ATP binding"/>
    <property type="evidence" value="ECO:0007669"/>
    <property type="project" value="UniProtKB-KW"/>
</dbReference>
<dbReference type="FunFam" id="3.40.50.300:FF:000025">
    <property type="entry name" value="ATP-dependent Clp protease subunit"/>
    <property type="match status" value="1"/>
</dbReference>
<keyword evidence="2" id="KW-0547">Nucleotide-binding</keyword>
<dbReference type="OrthoDB" id="47330at2759"/>
<dbReference type="Gene3D" id="3.40.50.12550">
    <property type="entry name" value="Ubiquitin-activating enzyme E1, inactive adenylation domain, subdomain 2"/>
    <property type="match status" value="1"/>
</dbReference>
<dbReference type="InterPro" id="IPR003593">
    <property type="entry name" value="AAA+_ATPase"/>
</dbReference>
<feature type="region of interest" description="Disordered" evidence="5">
    <location>
        <begin position="896"/>
        <end position="918"/>
    </location>
</feature>
<keyword evidence="8" id="KW-1185">Reference proteome</keyword>
<dbReference type="CDD" id="cd19499">
    <property type="entry name" value="RecA-like_ClpB_Hsp104-like"/>
    <property type="match status" value="1"/>
</dbReference>
<dbReference type="InterPro" id="IPR041546">
    <property type="entry name" value="ClpA/ClpB_AAA_lid"/>
</dbReference>
<evidence type="ECO:0000256" key="3">
    <source>
        <dbReference type="ARBA" id="ARBA00022840"/>
    </source>
</evidence>
<gene>
    <name evidence="9" type="primary">LOC34622329</name>
</gene>
<evidence type="ECO:0000256" key="4">
    <source>
        <dbReference type="ARBA" id="ARBA00023186"/>
    </source>
</evidence>
<dbReference type="AlphaFoldDB" id="A0A6P6S281"/>
<dbReference type="PANTHER" id="PTHR11638:SF18">
    <property type="entry name" value="HEAT SHOCK PROTEIN 104"/>
    <property type="match status" value="1"/>
</dbReference>
<dbReference type="SUPFAM" id="SSF69572">
    <property type="entry name" value="Activating enzymes of the ubiquitin-like proteins"/>
    <property type="match status" value="1"/>
</dbReference>
<organism evidence="8 9">
    <name type="scientific">Cyclospora cayetanensis</name>
    <dbReference type="NCBI Taxonomy" id="88456"/>
    <lineage>
        <taxon>Eukaryota</taxon>
        <taxon>Sar</taxon>
        <taxon>Alveolata</taxon>
        <taxon>Apicomplexa</taxon>
        <taxon>Conoidasida</taxon>
        <taxon>Coccidia</taxon>
        <taxon>Eucoccidiorida</taxon>
        <taxon>Eimeriorina</taxon>
        <taxon>Eimeriidae</taxon>
        <taxon>Cyclospora</taxon>
    </lineage>
</organism>
<keyword evidence="3" id="KW-0067">ATP-binding</keyword>
<evidence type="ECO:0000259" key="6">
    <source>
        <dbReference type="SMART" id="SM00382"/>
    </source>
</evidence>
<dbReference type="InterPro" id="IPR035985">
    <property type="entry name" value="Ubiquitin-activating_enz"/>
</dbReference>
<dbReference type="Gene3D" id="3.40.50.300">
    <property type="entry name" value="P-loop containing nucleotide triphosphate hydrolases"/>
    <property type="match status" value="3"/>
</dbReference>
<dbReference type="Pfam" id="PF17871">
    <property type="entry name" value="AAA_lid_9"/>
    <property type="match status" value="1"/>
</dbReference>
<proteinExistence type="predicted"/>
<dbReference type="Pfam" id="PF07724">
    <property type="entry name" value="AAA_2"/>
    <property type="match status" value="1"/>
</dbReference>
<evidence type="ECO:0000256" key="5">
    <source>
        <dbReference type="SAM" id="MobiDB-lite"/>
    </source>
</evidence>
<dbReference type="Gene3D" id="1.10.8.60">
    <property type="match status" value="1"/>
</dbReference>
<name>A0A6P6S281_9EIME</name>
<keyword evidence="4" id="KW-0143">Chaperone</keyword>
<dbReference type="PANTHER" id="PTHR11638">
    <property type="entry name" value="ATP-DEPENDENT CLP PROTEASE"/>
    <property type="match status" value="1"/>
</dbReference>
<dbReference type="GO" id="GO:0016887">
    <property type="term" value="F:ATP hydrolysis activity"/>
    <property type="evidence" value="ECO:0007669"/>
    <property type="project" value="InterPro"/>
</dbReference>
<dbReference type="SMART" id="SM00382">
    <property type="entry name" value="AAA"/>
    <property type="match status" value="2"/>
</dbReference>
<dbReference type="SMART" id="SM01086">
    <property type="entry name" value="ClpB_D2-small"/>
    <property type="match status" value="1"/>
</dbReference>
<feature type="compositionally biased region" description="Basic and acidic residues" evidence="5">
    <location>
        <begin position="896"/>
        <end position="910"/>
    </location>
</feature>
<dbReference type="SUPFAM" id="SSF52540">
    <property type="entry name" value="P-loop containing nucleoside triphosphate hydrolases"/>
    <property type="match status" value="2"/>
</dbReference>
<dbReference type="RefSeq" id="XP_026193772.1">
    <property type="nucleotide sequence ID" value="XM_026337987.1"/>
</dbReference>
<evidence type="ECO:0000256" key="2">
    <source>
        <dbReference type="ARBA" id="ARBA00022741"/>
    </source>
</evidence>
<dbReference type="InterPro" id="IPR001270">
    <property type="entry name" value="ClpA/B"/>
</dbReference>
<evidence type="ECO:0000313" key="8">
    <source>
        <dbReference type="Proteomes" id="UP000515125"/>
    </source>
</evidence>
<dbReference type="Gene3D" id="1.10.1780.10">
    <property type="entry name" value="Clp, N-terminal domain"/>
    <property type="match status" value="1"/>
</dbReference>
<evidence type="ECO:0000313" key="9">
    <source>
        <dbReference type="RefSeq" id="XP_026193772.1"/>
    </source>
</evidence>
<protein>
    <submittedName>
        <fullName evidence="9">Uncharacterized protein LOC34622329</fullName>
    </submittedName>
</protein>
<evidence type="ECO:0000259" key="7">
    <source>
        <dbReference type="SMART" id="SM01086"/>
    </source>
</evidence>
<dbReference type="InterPro" id="IPR050130">
    <property type="entry name" value="ClpA_ClpB"/>
</dbReference>
<dbReference type="Proteomes" id="UP000515125">
    <property type="component" value="Unplaced"/>
</dbReference>
<dbReference type="Pfam" id="PF10431">
    <property type="entry name" value="ClpB_D2-small"/>
    <property type="match status" value="1"/>
</dbReference>
<dbReference type="SUPFAM" id="SSF81923">
    <property type="entry name" value="Double Clp-N motif"/>
    <property type="match status" value="1"/>
</dbReference>
<accession>A0A6P6S281</accession>
<dbReference type="InterPro" id="IPR003959">
    <property type="entry name" value="ATPase_AAA_core"/>
</dbReference>
<dbReference type="CDD" id="cd00009">
    <property type="entry name" value="AAA"/>
    <property type="match status" value="1"/>
</dbReference>
<evidence type="ECO:0000256" key="1">
    <source>
        <dbReference type="ARBA" id="ARBA00022737"/>
    </source>
</evidence>
<keyword evidence="1" id="KW-0677">Repeat</keyword>
<dbReference type="InterPro" id="IPR019489">
    <property type="entry name" value="Clp_ATPase_C"/>
</dbReference>
<dbReference type="GeneID" id="34622329"/>
<dbReference type="Pfam" id="PF00004">
    <property type="entry name" value="AAA"/>
    <property type="match status" value="1"/>
</dbReference>
<reference evidence="9" key="1">
    <citation type="submission" date="2025-08" db="UniProtKB">
        <authorList>
            <consortium name="RefSeq"/>
        </authorList>
    </citation>
    <scope>IDENTIFICATION</scope>
</reference>
<dbReference type="PRINTS" id="PR00300">
    <property type="entry name" value="CLPPROTEASEA"/>
</dbReference>
<dbReference type="GO" id="GO:0034605">
    <property type="term" value="P:cellular response to heat"/>
    <property type="evidence" value="ECO:0007669"/>
    <property type="project" value="TreeGrafter"/>
</dbReference>
<feature type="domain" description="Clp ATPase C-terminal" evidence="7">
    <location>
        <begin position="954"/>
        <end position="1046"/>
    </location>
</feature>
<dbReference type="GO" id="GO:0008641">
    <property type="term" value="F:ubiquitin-like modifier activating enzyme activity"/>
    <property type="evidence" value="ECO:0007669"/>
    <property type="project" value="InterPro"/>
</dbReference>
<sequence>MFPLHTLGQLAAACRKLGVGLVVSQCCGSIGFFLQDFGTYELAPKEGGDSTRVSHPPLLDALSAKLGELDQRVNAAVFALLALLRWELEIQQPRRSLVSSDTKESAAAAAATEMEAATAAILAAERVKVTPEIRRALRDLATGYNVQLNATAAVVGGLVAQEVRKFVAREQKAVPNVVVFDGHSSCAAAGDLTVDARLVTDHVELLAWYLQNEKLAVAHVAMCLLEGPLHEISKEIIEKCSGDFDFIRSSVKDFIIGLPRSPTPLNLGESGPSAALRNALLKAWRMAEQEGSPIGVHHLYLSLIEISAFEKFMMKGGCNLKVFKHEVVEQFKSRQRGSLPTSFQDMVDDKKSAAGISISQYGVDLSFMAQQGLLPPVIGREEEIDRIAQILSRKMTKAPMLLGEAGVGKTAVVEGLAQRIVEGAVPESLRNRRIFSLDLLSLSAGSAMRGEFEKRMKEIISYLQENVDEVILFIDEIHTLIGAGKAAGSMDASQILKVPLARGEIVLVGATTLGEYKLHIEKDAAFCRRFQKIVVEAPSKERTLSILRRVKSRYEQHHNMTIGDAVVSAIVNMSDQYVKRRSMPDKALDLMDEACSMRRVMQRNRVAELTKMIEETHSNKRSIPADELQGYEEELDRLTRKTEERPDPEHIDLTVDDVARVISMWTGIPIGKMTEDEMSRVLKLASILSKRVIGQEEAVSAVADAIRNHRAGLTEDKKPIGAFLFLGSSGVGKTELAKALAEEMFHSEKNLIRLDMVEYQEAHSISRLIGPPPGYMGNDEGGQLTEAVRQKPHSVIVFDEAENAHKNLWSLLLPMLDEGHLTDTKNVRVDFTNTIIILTSNIGQQFILDAYREARAMEEGAATPLAQFNKGTNSLEKFAVAKAGATAVGELSAKEKKNTSAEAVEKKKGEQWNTGGSPREVLNKMRQKVMQEVVGYFKPQVIGRMTKVVIFEPLTNSAMREVLNLMFSYMIKELNKKGISFEVLDSAKAFILERAWSHKFGGRRMAKYIEKYITAKIAPLILSSQLKKGDKAQLKRSPKQPNQLNLIICEEGEHGICKPSTKRGRALVMQVAKASTADGEEEDPMI</sequence>
<feature type="domain" description="AAA+ ATPase" evidence="6">
    <location>
        <begin position="395"/>
        <end position="539"/>
    </location>
</feature>
<dbReference type="InterPro" id="IPR027417">
    <property type="entry name" value="P-loop_NTPase"/>
</dbReference>